<sequence length="511" mass="55173">MSQSPMSITQLCNNEEQQPPLSEQQQQQKNSVDSRDPEVRLAAEALGDLAQSNNHHSSKIAPIVLPPISTISAPSTTPSSPSITTPSGFNPSARQSFSSEDDQGPHFTSDPSFSSSATPPQQQRFIRRVSNHPLVHSALRAYESSKASSPVVKYGAEMVESIASPIYGKFGRPSSTETNNQDGHYYPNDDDMTTAATTALANTSLSEPPQETSHRRGKHSSRDDSLPLKQKTTSRSVSPHRPYPVSANAIHNQRRSSRSSRWQQLVVHAGSAAGTTAAVISAESMKCLKYCLSWLQYATQHIEQQMHLLRDVLVAMVTRSSSTSTTVSTNNNDPSGALAAIKKEVIETLRKVVEVISKYAGAGLPEHAAGTVRSFILALPSRWALLNSTMTSTTTTTTTNTTRKHSPLTSPTLGPHASPELQDTSIKLLNFGSESVEMLQSVSTIFSGTIRSADVWLDRLHSVGVTRHSNASAGTKNDHETTSPPPSTIAGQQQQQQQPSDTNSAEPMETS</sequence>
<comment type="caution">
    <text evidence="2">The sequence shown here is derived from an EMBL/GenBank/DDBJ whole genome shotgun (WGS) entry which is preliminary data.</text>
</comment>
<dbReference type="GO" id="GO:0005783">
    <property type="term" value="C:endoplasmic reticulum"/>
    <property type="evidence" value="ECO:0007669"/>
    <property type="project" value="TreeGrafter"/>
</dbReference>
<dbReference type="GO" id="GO:0003714">
    <property type="term" value="F:transcription corepressor activity"/>
    <property type="evidence" value="ECO:0007669"/>
    <property type="project" value="InterPro"/>
</dbReference>
<reference evidence="2 3" key="1">
    <citation type="submission" date="2016-07" db="EMBL/GenBank/DDBJ databases">
        <title>Pervasive Adenine N6-methylation of Active Genes in Fungi.</title>
        <authorList>
            <consortium name="DOE Joint Genome Institute"/>
            <person name="Mondo S.J."/>
            <person name="Dannebaum R.O."/>
            <person name="Kuo R.C."/>
            <person name="Labutti K."/>
            <person name="Haridas S."/>
            <person name="Kuo A."/>
            <person name="Salamov A."/>
            <person name="Ahrendt S.R."/>
            <person name="Lipzen A."/>
            <person name="Sullivan W."/>
            <person name="Andreopoulos W.B."/>
            <person name="Clum A."/>
            <person name="Lindquist E."/>
            <person name="Daum C."/>
            <person name="Ramamoorthy G.K."/>
            <person name="Gryganskyi A."/>
            <person name="Culley D."/>
            <person name="Magnuson J.K."/>
            <person name="James T.Y."/>
            <person name="O'Malley M.A."/>
            <person name="Stajich J.E."/>
            <person name="Spatafora J.W."/>
            <person name="Visel A."/>
            <person name="Grigoriev I.V."/>
        </authorList>
    </citation>
    <scope>NUCLEOTIDE SEQUENCE [LARGE SCALE GENOMIC DNA]</scope>
    <source>
        <strain evidence="2 3">NRRL 1336</strain>
    </source>
</reference>
<dbReference type="Proteomes" id="UP000193560">
    <property type="component" value="Unassembled WGS sequence"/>
</dbReference>
<dbReference type="GO" id="GO:0006357">
    <property type="term" value="P:regulation of transcription by RNA polymerase II"/>
    <property type="evidence" value="ECO:0007669"/>
    <property type="project" value="TreeGrafter"/>
</dbReference>
<gene>
    <name evidence="2" type="ORF">BCR42DRAFT_448837</name>
</gene>
<feature type="region of interest" description="Disordered" evidence="1">
    <location>
        <begin position="168"/>
        <end position="192"/>
    </location>
</feature>
<proteinExistence type="predicted"/>
<dbReference type="InterPro" id="IPR013927">
    <property type="entry name" value="TF_Opi1_Ccg-8"/>
</dbReference>
<name>A0A1X2IQL6_9FUNG</name>
<feature type="region of interest" description="Disordered" evidence="1">
    <location>
        <begin position="467"/>
        <end position="511"/>
    </location>
</feature>
<dbReference type="AlphaFoldDB" id="A0A1X2IQL6"/>
<feature type="compositionally biased region" description="Low complexity" evidence="1">
    <location>
        <begin position="15"/>
        <end position="28"/>
    </location>
</feature>
<feature type="compositionally biased region" description="Low complexity" evidence="1">
    <location>
        <begin position="66"/>
        <end position="87"/>
    </location>
</feature>
<organism evidence="2 3">
    <name type="scientific">Absidia repens</name>
    <dbReference type="NCBI Taxonomy" id="90262"/>
    <lineage>
        <taxon>Eukaryota</taxon>
        <taxon>Fungi</taxon>
        <taxon>Fungi incertae sedis</taxon>
        <taxon>Mucoromycota</taxon>
        <taxon>Mucoromycotina</taxon>
        <taxon>Mucoromycetes</taxon>
        <taxon>Mucorales</taxon>
        <taxon>Cunninghamellaceae</taxon>
        <taxon>Absidia</taxon>
    </lineage>
</organism>
<dbReference type="PANTHER" id="PTHR38406:SF1">
    <property type="entry name" value="TRANSCRIPTIONAL REPRESSOR OPI1"/>
    <property type="match status" value="1"/>
</dbReference>
<evidence type="ECO:0000313" key="3">
    <source>
        <dbReference type="Proteomes" id="UP000193560"/>
    </source>
</evidence>
<dbReference type="GO" id="GO:0008654">
    <property type="term" value="P:phospholipid biosynthetic process"/>
    <property type="evidence" value="ECO:0007669"/>
    <property type="project" value="TreeGrafter"/>
</dbReference>
<feature type="compositionally biased region" description="Low complexity" evidence="1">
    <location>
        <begin position="392"/>
        <end position="401"/>
    </location>
</feature>
<dbReference type="GO" id="GO:0030968">
    <property type="term" value="P:endoplasmic reticulum unfolded protein response"/>
    <property type="evidence" value="ECO:0007669"/>
    <property type="project" value="TreeGrafter"/>
</dbReference>
<feature type="compositionally biased region" description="Polar residues" evidence="1">
    <location>
        <begin position="88"/>
        <end position="98"/>
    </location>
</feature>
<feature type="compositionally biased region" description="Polar residues" evidence="1">
    <location>
        <begin position="109"/>
        <end position="124"/>
    </location>
</feature>
<feature type="region of interest" description="Disordered" evidence="1">
    <location>
        <begin position="1"/>
        <end position="124"/>
    </location>
</feature>
<evidence type="ECO:0000256" key="1">
    <source>
        <dbReference type="SAM" id="MobiDB-lite"/>
    </source>
</evidence>
<dbReference type="PANTHER" id="PTHR38406">
    <property type="entry name" value="TRANSCRIPTIONAL REPRESSOR OPI1"/>
    <property type="match status" value="1"/>
</dbReference>
<protein>
    <submittedName>
        <fullName evidence="2">Transcription factor Opi1-domain-containing protein</fullName>
    </submittedName>
</protein>
<dbReference type="OrthoDB" id="2441642at2759"/>
<evidence type="ECO:0000313" key="2">
    <source>
        <dbReference type="EMBL" id="ORZ20547.1"/>
    </source>
</evidence>
<feature type="compositionally biased region" description="Basic and acidic residues" evidence="1">
    <location>
        <begin position="32"/>
        <end position="41"/>
    </location>
</feature>
<feature type="compositionally biased region" description="Polar residues" evidence="1">
    <location>
        <begin position="1"/>
        <end position="14"/>
    </location>
</feature>
<dbReference type="GO" id="GO:0005634">
    <property type="term" value="C:nucleus"/>
    <property type="evidence" value="ECO:0007669"/>
    <property type="project" value="TreeGrafter"/>
</dbReference>
<dbReference type="STRING" id="90262.A0A1X2IQL6"/>
<feature type="compositionally biased region" description="Polar residues" evidence="1">
    <location>
        <begin position="499"/>
        <end position="511"/>
    </location>
</feature>
<dbReference type="EMBL" id="MCGE01000006">
    <property type="protein sequence ID" value="ORZ20547.1"/>
    <property type="molecule type" value="Genomic_DNA"/>
</dbReference>
<keyword evidence="3" id="KW-1185">Reference proteome</keyword>
<dbReference type="Pfam" id="PF08618">
    <property type="entry name" value="Opi1"/>
    <property type="match status" value="2"/>
</dbReference>
<feature type="region of interest" description="Disordered" evidence="1">
    <location>
        <begin position="392"/>
        <end position="420"/>
    </location>
</feature>
<feature type="compositionally biased region" description="Polar residues" evidence="1">
    <location>
        <begin position="173"/>
        <end position="182"/>
    </location>
</feature>
<accession>A0A1X2IQL6</accession>
<feature type="region of interest" description="Disordered" evidence="1">
    <location>
        <begin position="204"/>
        <end position="262"/>
    </location>
</feature>